<dbReference type="GO" id="GO:0009236">
    <property type="term" value="P:cobalamin biosynthetic process"/>
    <property type="evidence" value="ECO:0007669"/>
    <property type="project" value="UniProtKB-UniRule"/>
</dbReference>
<evidence type="ECO:0000256" key="6">
    <source>
        <dbReference type="ARBA" id="ARBA00005159"/>
    </source>
</evidence>
<evidence type="ECO:0000256" key="9">
    <source>
        <dbReference type="ARBA" id="ARBA00022679"/>
    </source>
</evidence>
<evidence type="ECO:0000256" key="3">
    <source>
        <dbReference type="ARBA" id="ARBA00001522"/>
    </source>
</evidence>
<dbReference type="CDD" id="cd00544">
    <property type="entry name" value="CobU"/>
    <property type="match status" value="1"/>
</dbReference>
<comment type="catalytic activity">
    <reaction evidence="3">
        <text>adenosylcob(III)inamide + GTP = adenosylcob(III)inamide phosphate + GDP + H(+)</text>
        <dbReference type="Rhea" id="RHEA:15765"/>
        <dbReference type="ChEBI" id="CHEBI:2480"/>
        <dbReference type="ChEBI" id="CHEBI:15378"/>
        <dbReference type="ChEBI" id="CHEBI:37565"/>
        <dbReference type="ChEBI" id="CHEBI:58189"/>
        <dbReference type="ChEBI" id="CHEBI:58502"/>
        <dbReference type="EC" id="2.7.1.156"/>
    </reaction>
</comment>
<evidence type="ECO:0000313" key="17">
    <source>
        <dbReference type="EMBL" id="MDO6452337.1"/>
    </source>
</evidence>
<evidence type="ECO:0000256" key="2">
    <source>
        <dbReference type="ARBA" id="ARBA00000711"/>
    </source>
</evidence>
<evidence type="ECO:0000256" key="15">
    <source>
        <dbReference type="PIRSR" id="PIRSR006135-1"/>
    </source>
</evidence>
<proteinExistence type="inferred from homology"/>
<evidence type="ECO:0000256" key="4">
    <source>
        <dbReference type="ARBA" id="ARBA00003889"/>
    </source>
</evidence>
<keyword evidence="13 14" id="KW-0342">GTP-binding</keyword>
<evidence type="ECO:0000256" key="13">
    <source>
        <dbReference type="ARBA" id="ARBA00023134"/>
    </source>
</evidence>
<evidence type="ECO:0000256" key="5">
    <source>
        <dbReference type="ARBA" id="ARBA00004692"/>
    </source>
</evidence>
<keyword evidence="10 14" id="KW-0547">Nucleotide-binding</keyword>
<keyword evidence="12 14" id="KW-0067">ATP-binding</keyword>
<protein>
    <recommendedName>
        <fullName evidence="14">Bifunctional adenosylcobalamin biosynthesis protein</fullName>
        <ecNumber evidence="14">2.7.1.156</ecNumber>
        <ecNumber evidence="14">2.7.7.62</ecNumber>
    </recommendedName>
</protein>
<evidence type="ECO:0000256" key="14">
    <source>
        <dbReference type="PIRNR" id="PIRNR006135"/>
    </source>
</evidence>
<evidence type="ECO:0000256" key="16">
    <source>
        <dbReference type="PIRSR" id="PIRSR006135-2"/>
    </source>
</evidence>
<dbReference type="PANTHER" id="PTHR34848:SF1">
    <property type="entry name" value="BIFUNCTIONAL ADENOSYLCOBALAMIN BIOSYNTHESIS PROTEIN COBU"/>
    <property type="match status" value="1"/>
</dbReference>
<comment type="pathway">
    <text evidence="6 14">Cofactor biosynthesis; adenosylcobalamin biosynthesis; adenosylcobalamin from cob(II)yrinate a,c-diamide: step 5/7.</text>
</comment>
<dbReference type="Gene3D" id="3.40.50.300">
    <property type="entry name" value="P-loop containing nucleotide triphosphate hydrolases"/>
    <property type="match status" value="1"/>
</dbReference>
<dbReference type="EC" id="2.7.1.156" evidence="14"/>
<evidence type="ECO:0000313" key="18">
    <source>
        <dbReference type="Proteomes" id="UP001169862"/>
    </source>
</evidence>
<dbReference type="GO" id="GO:0043752">
    <property type="term" value="F:adenosylcobinamide kinase activity"/>
    <property type="evidence" value="ECO:0007669"/>
    <property type="project" value="UniProtKB-EC"/>
</dbReference>
<feature type="binding site" evidence="16">
    <location>
        <begin position="32"/>
        <end position="34"/>
    </location>
    <ligand>
        <name>GTP</name>
        <dbReference type="ChEBI" id="CHEBI:37565"/>
    </ligand>
</feature>
<comment type="catalytic activity">
    <reaction evidence="1 14">
        <text>adenosylcob(III)inamide + ATP = adenosylcob(III)inamide phosphate + ADP + H(+)</text>
        <dbReference type="Rhea" id="RHEA:15769"/>
        <dbReference type="ChEBI" id="CHEBI:2480"/>
        <dbReference type="ChEBI" id="CHEBI:15378"/>
        <dbReference type="ChEBI" id="CHEBI:30616"/>
        <dbReference type="ChEBI" id="CHEBI:58502"/>
        <dbReference type="ChEBI" id="CHEBI:456216"/>
        <dbReference type="EC" id="2.7.1.156"/>
    </reaction>
</comment>
<dbReference type="InterPro" id="IPR003203">
    <property type="entry name" value="CobU/CobP"/>
</dbReference>
<evidence type="ECO:0000256" key="12">
    <source>
        <dbReference type="ARBA" id="ARBA00022840"/>
    </source>
</evidence>
<reference evidence="17" key="1">
    <citation type="submission" date="2023-07" db="EMBL/GenBank/DDBJ databases">
        <title>Genome content predicts the carbon catabolic preferences of heterotrophic bacteria.</title>
        <authorList>
            <person name="Gralka M."/>
        </authorList>
    </citation>
    <scope>NUCLEOTIDE SEQUENCE</scope>
    <source>
        <strain evidence="17">I2M16</strain>
    </source>
</reference>
<dbReference type="EMBL" id="JAUOPG010000001">
    <property type="protein sequence ID" value="MDO6452337.1"/>
    <property type="molecule type" value="Genomic_DNA"/>
</dbReference>
<comment type="pathway">
    <text evidence="5 14">Cofactor biosynthesis; adenosylcobalamin biosynthesis; adenosylcobalamin from cob(II)yrinate a,c-diamide: step 6/7.</text>
</comment>
<dbReference type="SUPFAM" id="SSF52540">
    <property type="entry name" value="P-loop containing nucleoside triphosphate hydrolases"/>
    <property type="match status" value="1"/>
</dbReference>
<feature type="binding site" evidence="16">
    <location>
        <position position="60"/>
    </location>
    <ligand>
        <name>GTP</name>
        <dbReference type="ChEBI" id="CHEBI:37565"/>
    </ligand>
</feature>
<feature type="binding site" evidence="16">
    <location>
        <position position="82"/>
    </location>
    <ligand>
        <name>GTP</name>
        <dbReference type="ChEBI" id="CHEBI:37565"/>
    </ligand>
</feature>
<dbReference type="GO" id="GO:0008820">
    <property type="term" value="F:cobinamide phosphate guanylyltransferase activity"/>
    <property type="evidence" value="ECO:0007669"/>
    <property type="project" value="UniProtKB-UniRule"/>
</dbReference>
<evidence type="ECO:0000256" key="1">
    <source>
        <dbReference type="ARBA" id="ARBA00000312"/>
    </source>
</evidence>
<accession>A0AAW7XFI6</accession>
<comment type="caution">
    <text evidence="17">The sequence shown here is derived from an EMBL/GenBank/DDBJ whole genome shotgun (WGS) entry which is preliminary data.</text>
</comment>
<organism evidence="17 18">
    <name type="scientific">Neptunomonas phycophila</name>
    <dbReference type="NCBI Taxonomy" id="1572645"/>
    <lineage>
        <taxon>Bacteria</taxon>
        <taxon>Pseudomonadati</taxon>
        <taxon>Pseudomonadota</taxon>
        <taxon>Gammaproteobacteria</taxon>
        <taxon>Oceanospirillales</taxon>
        <taxon>Oceanospirillaceae</taxon>
        <taxon>Neptunomonas</taxon>
    </lineage>
</organism>
<dbReference type="PIRSF" id="PIRSF006135">
    <property type="entry name" value="CobU"/>
    <property type="match status" value="1"/>
</dbReference>
<dbReference type="RefSeq" id="WP_303548337.1">
    <property type="nucleotide sequence ID" value="NZ_JAUOPG010000001.1"/>
</dbReference>
<dbReference type="InterPro" id="IPR027417">
    <property type="entry name" value="P-loop_NTPase"/>
</dbReference>
<dbReference type="AlphaFoldDB" id="A0AAW7XFI6"/>
<evidence type="ECO:0000256" key="11">
    <source>
        <dbReference type="ARBA" id="ARBA00022777"/>
    </source>
</evidence>
<name>A0AAW7XFI6_9GAMM</name>
<dbReference type="GO" id="GO:0005525">
    <property type="term" value="F:GTP binding"/>
    <property type="evidence" value="ECO:0007669"/>
    <property type="project" value="UniProtKB-UniRule"/>
</dbReference>
<dbReference type="Pfam" id="PF02283">
    <property type="entry name" value="CobU"/>
    <property type="match status" value="1"/>
</dbReference>
<dbReference type="PANTHER" id="PTHR34848">
    <property type="match status" value="1"/>
</dbReference>
<dbReference type="NCBIfam" id="NF004469">
    <property type="entry name" value="PRK05800.1"/>
    <property type="match status" value="1"/>
</dbReference>
<comment type="similarity">
    <text evidence="7 14">Belongs to the CobU/CobP family.</text>
</comment>
<feature type="active site" description="GMP-histidine intermediate" evidence="15">
    <location>
        <position position="48"/>
    </location>
</feature>
<comment type="function">
    <text evidence="4 14">Catalyzes ATP-dependent phosphorylation of adenosylcobinamide and addition of GMP to adenosylcobinamide phosphate.</text>
</comment>
<dbReference type="EC" id="2.7.7.62" evidence="14"/>
<dbReference type="Proteomes" id="UP001169862">
    <property type="component" value="Unassembled WGS sequence"/>
</dbReference>
<keyword evidence="11 14" id="KW-0418">Kinase</keyword>
<keyword evidence="17" id="KW-0548">Nucleotidyltransferase</keyword>
<keyword evidence="9 14" id="KW-0808">Transferase</keyword>
<evidence type="ECO:0000256" key="10">
    <source>
        <dbReference type="ARBA" id="ARBA00022741"/>
    </source>
</evidence>
<comment type="catalytic activity">
    <reaction evidence="2 14">
        <text>adenosylcob(III)inamide phosphate + GTP + H(+) = adenosylcob(III)inamide-GDP + diphosphate</text>
        <dbReference type="Rhea" id="RHEA:22712"/>
        <dbReference type="ChEBI" id="CHEBI:15378"/>
        <dbReference type="ChEBI" id="CHEBI:33019"/>
        <dbReference type="ChEBI" id="CHEBI:37565"/>
        <dbReference type="ChEBI" id="CHEBI:58502"/>
        <dbReference type="ChEBI" id="CHEBI:60487"/>
        <dbReference type="EC" id="2.7.7.62"/>
    </reaction>
</comment>
<keyword evidence="8 14" id="KW-0169">Cobalamin biosynthesis</keyword>
<sequence>MIHFILGGARSGKTSYAEMLAQQSKKPVVYLATAKAHDNEMQDRILHHQRSRPEHWTTREEPFDIDKVISDKSYSNYCILIDCLTLWVTNLLCDERDVSAYKARLLSALDETQTDVFVVSNETGMGVVPMGSLTRQFCDESGWLHQAVAAKADKVTLMVAGIPMPVKQ</sequence>
<evidence type="ECO:0000256" key="7">
    <source>
        <dbReference type="ARBA" id="ARBA00007490"/>
    </source>
</evidence>
<dbReference type="GO" id="GO:0005524">
    <property type="term" value="F:ATP binding"/>
    <property type="evidence" value="ECO:0007669"/>
    <property type="project" value="UniProtKB-UniRule"/>
</dbReference>
<evidence type="ECO:0000256" key="8">
    <source>
        <dbReference type="ARBA" id="ARBA00022573"/>
    </source>
</evidence>
<gene>
    <name evidence="17" type="primary">cobU</name>
    <name evidence="17" type="ORF">Q4490_02060</name>
</gene>